<evidence type="ECO:0000256" key="2">
    <source>
        <dbReference type="ARBA" id="ARBA00022741"/>
    </source>
</evidence>
<sequence length="419" mass="46078">MTIKGYVAIVDAFAPARFFPPEFEKAGYRCIRVQSTAEVPPAFAGSLDLSLYEENIVHLGDLDETIRAVSAYQPVAVFSGSEFGVEFADRLSEAMGLPTNGTRYSAARRDKFTMIETVKAAGVRSARQILAASAEELADWHRELGRRIVVKPVKSAANDGVHFCSTPEESAAAFRELTGATNVFSEANEGVVAQEHLFGGEYMVNTVSRDGRHHVTDIIATSRISVNGVHDISNSVHLMPRRGEVQDRLVPYAFEVLDALGIRHGPSHIELKLTAEGPVLIEVGARICGGDLPHYVQLATGESPFDWTVDAFTNPGRFEERCDDEYEIKRWFASVGLVAAKAGPLKSLRHLKSIEELESFHDLSQFVPLGGMVVPTVNDSTYVGFVRLFHETEEVVMRDIGTIHYLDGDGMYEIEEDAS</sequence>
<dbReference type="EMBL" id="JAAGMR010000286">
    <property type="protein sequence ID" value="NEB95023.1"/>
    <property type="molecule type" value="Genomic_DNA"/>
</dbReference>
<reference evidence="6 7" key="1">
    <citation type="submission" date="2020-01" db="EMBL/GenBank/DDBJ databases">
        <title>Insect and environment-associated Actinomycetes.</title>
        <authorList>
            <person name="Currrie C."/>
            <person name="Chevrette M."/>
            <person name="Carlson C."/>
            <person name="Stubbendieck R."/>
            <person name="Wendt-Pienkowski E."/>
        </authorList>
    </citation>
    <scope>NUCLEOTIDE SEQUENCE [LARGE SCALE GENOMIC DNA]</scope>
    <source>
        <strain evidence="6 7">SID7754</strain>
    </source>
</reference>
<dbReference type="InterPro" id="IPR011761">
    <property type="entry name" value="ATP-grasp"/>
</dbReference>
<comment type="caution">
    <text evidence="6">The sequence shown here is derived from an EMBL/GenBank/DDBJ whole genome shotgun (WGS) entry which is preliminary data.</text>
</comment>
<dbReference type="PANTHER" id="PTHR43585">
    <property type="entry name" value="FUMIPYRROLE BIOSYNTHESIS PROTEIN C"/>
    <property type="match status" value="1"/>
</dbReference>
<dbReference type="GO" id="GO:0046872">
    <property type="term" value="F:metal ion binding"/>
    <property type="evidence" value="ECO:0007669"/>
    <property type="project" value="InterPro"/>
</dbReference>
<evidence type="ECO:0000256" key="4">
    <source>
        <dbReference type="PROSITE-ProRule" id="PRU00409"/>
    </source>
</evidence>
<dbReference type="PANTHER" id="PTHR43585:SF2">
    <property type="entry name" value="ATP-GRASP ENZYME FSQD"/>
    <property type="match status" value="1"/>
</dbReference>
<dbReference type="AlphaFoldDB" id="A0A7K3QYR9"/>
<gene>
    <name evidence="6" type="ORF">G3I21_25635</name>
</gene>
<dbReference type="Gene3D" id="3.30.470.20">
    <property type="entry name" value="ATP-grasp fold, B domain"/>
    <property type="match status" value="1"/>
</dbReference>
<keyword evidence="3 4" id="KW-0067">ATP-binding</keyword>
<evidence type="ECO:0000313" key="6">
    <source>
        <dbReference type="EMBL" id="NEB95023.1"/>
    </source>
</evidence>
<dbReference type="NCBIfam" id="NF005543">
    <property type="entry name" value="PRK07206.1"/>
    <property type="match status" value="1"/>
</dbReference>
<dbReference type="RefSeq" id="WP_164193222.1">
    <property type="nucleotide sequence ID" value="NZ_JAAGMR010000286.1"/>
</dbReference>
<dbReference type="PROSITE" id="PS50975">
    <property type="entry name" value="ATP_GRASP"/>
    <property type="match status" value="1"/>
</dbReference>
<keyword evidence="1" id="KW-0436">Ligase</keyword>
<name>A0A7K3QYR9_9ACTN</name>
<dbReference type="GO" id="GO:0016874">
    <property type="term" value="F:ligase activity"/>
    <property type="evidence" value="ECO:0007669"/>
    <property type="project" value="UniProtKB-KW"/>
</dbReference>
<dbReference type="Proteomes" id="UP000470520">
    <property type="component" value="Unassembled WGS sequence"/>
</dbReference>
<dbReference type="InterPro" id="IPR052032">
    <property type="entry name" value="ATP-dep_AA_Ligase"/>
</dbReference>
<evidence type="ECO:0000256" key="3">
    <source>
        <dbReference type="ARBA" id="ARBA00022840"/>
    </source>
</evidence>
<feature type="domain" description="ATP-grasp" evidence="5">
    <location>
        <begin position="115"/>
        <end position="313"/>
    </location>
</feature>
<evidence type="ECO:0000259" key="5">
    <source>
        <dbReference type="PROSITE" id="PS50975"/>
    </source>
</evidence>
<evidence type="ECO:0000313" key="7">
    <source>
        <dbReference type="Proteomes" id="UP000470520"/>
    </source>
</evidence>
<organism evidence="6 7">
    <name type="scientific">Streptomyces bauhiniae</name>
    <dbReference type="NCBI Taxonomy" id="2340725"/>
    <lineage>
        <taxon>Bacteria</taxon>
        <taxon>Bacillati</taxon>
        <taxon>Actinomycetota</taxon>
        <taxon>Actinomycetes</taxon>
        <taxon>Kitasatosporales</taxon>
        <taxon>Streptomycetaceae</taxon>
        <taxon>Streptomyces</taxon>
    </lineage>
</organism>
<accession>A0A7K3QYR9</accession>
<dbReference type="SUPFAM" id="SSF56059">
    <property type="entry name" value="Glutathione synthetase ATP-binding domain-like"/>
    <property type="match status" value="1"/>
</dbReference>
<proteinExistence type="predicted"/>
<dbReference type="GO" id="GO:0005524">
    <property type="term" value="F:ATP binding"/>
    <property type="evidence" value="ECO:0007669"/>
    <property type="project" value="UniProtKB-UniRule"/>
</dbReference>
<dbReference type="Pfam" id="PF13535">
    <property type="entry name" value="ATP-grasp_4"/>
    <property type="match status" value="1"/>
</dbReference>
<evidence type="ECO:0000256" key="1">
    <source>
        <dbReference type="ARBA" id="ARBA00022598"/>
    </source>
</evidence>
<keyword evidence="2 4" id="KW-0547">Nucleotide-binding</keyword>
<protein>
    <submittedName>
        <fullName evidence="6">ATP-grasp domain-containing protein</fullName>
    </submittedName>
</protein>